<name>A0A7S1FCY5_NOCSC</name>
<dbReference type="AlphaFoldDB" id="A0A7S1FCY5"/>
<reference evidence="1" key="1">
    <citation type="submission" date="2021-01" db="EMBL/GenBank/DDBJ databases">
        <authorList>
            <person name="Corre E."/>
            <person name="Pelletier E."/>
            <person name="Niang G."/>
            <person name="Scheremetjew M."/>
            <person name="Finn R."/>
            <person name="Kale V."/>
            <person name="Holt S."/>
            <person name="Cochrane G."/>
            <person name="Meng A."/>
            <person name="Brown T."/>
            <person name="Cohen L."/>
        </authorList>
    </citation>
    <scope>NUCLEOTIDE SEQUENCE</scope>
</reference>
<sequence>MALRPWNVFKTTVYVAKTTGGHVPVISRINRARTQVPFESASEDISFGKVFVAFALPSAVTWMLLCASWWRYSDPERLRAVEAKSGGPVILNVLGWRVTSHLGPPQTPNLARASLHDRLLQSLPDPLLLDSERCHALSRLEQLSQRTLGASSLTGTGGLEVLEPLFLELFSTETADMRWTTSERETCLRILLNVVCATPCEKREVPGWVLSSLVSLRGEPFDSPLQEEVRATLLVLLLDAPANCKLAAELPEVLEYFSQGFKKKEDTLWPLKAYLLSGETTDLVRKGARLIARECPGAIALPQKYDRETPSLQMKYDLRNMWTTTMLTVAWGAFRGWTGVVNVSSVFRMVRFAAGALGGVALLEGLWRAQESMIDAPWYCEESRVMLPCSAAMCGVNCAAWAWAFKRTAAMAPFTFCIFVKDDHSDSYRSFKI</sequence>
<organism evidence="1">
    <name type="scientific">Noctiluca scintillans</name>
    <name type="common">Sea sparkle</name>
    <name type="synonym">Red tide dinoflagellate</name>
    <dbReference type="NCBI Taxonomy" id="2966"/>
    <lineage>
        <taxon>Eukaryota</taxon>
        <taxon>Sar</taxon>
        <taxon>Alveolata</taxon>
        <taxon>Dinophyceae</taxon>
        <taxon>Noctilucales</taxon>
        <taxon>Noctilucaceae</taxon>
        <taxon>Noctiluca</taxon>
    </lineage>
</organism>
<accession>A0A7S1FCY5</accession>
<dbReference type="EMBL" id="HBFQ01045259">
    <property type="protein sequence ID" value="CAD8857820.1"/>
    <property type="molecule type" value="Transcribed_RNA"/>
</dbReference>
<protein>
    <submittedName>
        <fullName evidence="1">Uncharacterized protein</fullName>
    </submittedName>
</protein>
<gene>
    <name evidence="1" type="ORF">NSCI0253_LOCUS32172</name>
</gene>
<evidence type="ECO:0000313" key="1">
    <source>
        <dbReference type="EMBL" id="CAD8857820.1"/>
    </source>
</evidence>
<proteinExistence type="predicted"/>